<comment type="caution">
    <text evidence="3">The sequence shown here is derived from an EMBL/GenBank/DDBJ whole genome shotgun (WGS) entry which is preliminary data.</text>
</comment>
<evidence type="ECO:0000313" key="3">
    <source>
        <dbReference type="EMBL" id="MDN3608485.1"/>
    </source>
</evidence>
<dbReference type="RefSeq" id="WP_170883232.1">
    <property type="nucleotide sequence ID" value="NZ_JABEYA020000016.1"/>
</dbReference>
<feature type="transmembrane region" description="Helical" evidence="1">
    <location>
        <begin position="139"/>
        <end position="158"/>
    </location>
</feature>
<feature type="transmembrane region" description="Helical" evidence="1">
    <location>
        <begin position="7"/>
        <end position="26"/>
    </location>
</feature>
<keyword evidence="1" id="KW-0472">Membrane</keyword>
<proteinExistence type="predicted"/>
<dbReference type="InterPro" id="IPR052734">
    <property type="entry name" value="Nod_factor_acetyltransferase"/>
</dbReference>
<feature type="transmembrane region" description="Helical" evidence="1">
    <location>
        <begin position="262"/>
        <end position="283"/>
    </location>
</feature>
<keyword evidence="1" id="KW-0812">Transmembrane</keyword>
<keyword evidence="4" id="KW-1185">Reference proteome</keyword>
<feature type="transmembrane region" description="Helical" evidence="1">
    <location>
        <begin position="113"/>
        <end position="132"/>
    </location>
</feature>
<feature type="transmembrane region" description="Helical" evidence="1">
    <location>
        <begin position="32"/>
        <end position="49"/>
    </location>
</feature>
<gene>
    <name evidence="3" type="ORF">QWZ16_01670</name>
</gene>
<dbReference type="GO" id="GO:0016746">
    <property type="term" value="F:acyltransferase activity"/>
    <property type="evidence" value="ECO:0007669"/>
    <property type="project" value="UniProtKB-KW"/>
</dbReference>
<accession>A0ABT8BQU6</accession>
<dbReference type="PANTHER" id="PTHR37312">
    <property type="entry name" value="MEMBRANE-BOUND ACYLTRANSFERASE YKRP-RELATED"/>
    <property type="match status" value="1"/>
</dbReference>
<dbReference type="Proteomes" id="UP001238540">
    <property type="component" value="Unassembled WGS sequence"/>
</dbReference>
<dbReference type="InterPro" id="IPR002656">
    <property type="entry name" value="Acyl_transf_3_dom"/>
</dbReference>
<evidence type="ECO:0000313" key="4">
    <source>
        <dbReference type="Proteomes" id="UP001238540"/>
    </source>
</evidence>
<keyword evidence="1" id="KW-1133">Transmembrane helix</keyword>
<protein>
    <submittedName>
        <fullName evidence="3">Acyltransferase family protein</fullName>
    </submittedName>
</protein>
<feature type="transmembrane region" description="Helical" evidence="1">
    <location>
        <begin position="195"/>
        <end position="212"/>
    </location>
</feature>
<dbReference type="EMBL" id="JAUFQC010000001">
    <property type="protein sequence ID" value="MDN3608485.1"/>
    <property type="molecule type" value="Genomic_DNA"/>
</dbReference>
<feature type="transmembrane region" description="Helical" evidence="1">
    <location>
        <begin position="295"/>
        <end position="313"/>
    </location>
</feature>
<organism evidence="3 4">
    <name type="scientific">Vibrio ostreicida</name>
    <dbReference type="NCBI Taxonomy" id="526588"/>
    <lineage>
        <taxon>Bacteria</taxon>
        <taxon>Pseudomonadati</taxon>
        <taxon>Pseudomonadota</taxon>
        <taxon>Gammaproteobacteria</taxon>
        <taxon>Vibrionales</taxon>
        <taxon>Vibrionaceae</taxon>
        <taxon>Vibrio</taxon>
    </lineage>
</organism>
<reference evidence="4" key="1">
    <citation type="journal article" date="2019" name="Int. J. Syst. Evol. Microbiol.">
        <title>The Global Catalogue of Microorganisms (GCM) 10K type strain sequencing project: providing services to taxonomists for standard genome sequencing and annotation.</title>
        <authorList>
            <consortium name="The Broad Institute Genomics Platform"/>
            <consortium name="The Broad Institute Genome Sequencing Center for Infectious Disease"/>
            <person name="Wu L."/>
            <person name="Ma J."/>
        </authorList>
    </citation>
    <scope>NUCLEOTIDE SEQUENCE [LARGE SCALE GENOMIC DNA]</scope>
    <source>
        <strain evidence="4">CECT 7398</strain>
    </source>
</reference>
<sequence length="334" mass="37929">MRIEKIDIVKGIGMLCIILSHCFISGTLLHKWLYSFHIPLFFFVSGLFYKQRSIKELTKTRFNTLIKPYFFFSLASLGLLILFSFISSSIVLSQQDLIDKSIGLFYANGYGEWMFNITLWFLPCLFVLESLYNAINRVALEKYVHIIVVVAVLLGYLVSKYSALKLPVSIDIAFVALGFYHFGCVAKDFILKSNSLGVVTFLITFTLSWYLISYSELVNMSHREYGELLELYIQGVIGTIMIISLSNIIAKSSLLSYIGRNSLVILGTHTVIISLFMGILPKIGISYSSDIEKSIQAFLLCTFTLPIVIFVLNNKFGYFLGKKEVNRGKCVEWK</sequence>
<keyword evidence="3" id="KW-0012">Acyltransferase</keyword>
<name>A0ABT8BQU6_9VIBR</name>
<feature type="transmembrane region" description="Helical" evidence="1">
    <location>
        <begin position="164"/>
        <end position="183"/>
    </location>
</feature>
<keyword evidence="3" id="KW-0808">Transferase</keyword>
<feature type="domain" description="Acyltransferase 3" evidence="2">
    <location>
        <begin position="4"/>
        <end position="310"/>
    </location>
</feature>
<evidence type="ECO:0000259" key="2">
    <source>
        <dbReference type="Pfam" id="PF01757"/>
    </source>
</evidence>
<evidence type="ECO:0000256" key="1">
    <source>
        <dbReference type="SAM" id="Phobius"/>
    </source>
</evidence>
<dbReference type="Pfam" id="PF01757">
    <property type="entry name" value="Acyl_transf_3"/>
    <property type="match status" value="1"/>
</dbReference>
<feature type="transmembrane region" description="Helical" evidence="1">
    <location>
        <begin position="69"/>
        <end position="93"/>
    </location>
</feature>
<dbReference type="PANTHER" id="PTHR37312:SF1">
    <property type="entry name" value="MEMBRANE-BOUND ACYLTRANSFERASE YKRP-RELATED"/>
    <property type="match status" value="1"/>
</dbReference>
<feature type="transmembrane region" description="Helical" evidence="1">
    <location>
        <begin position="232"/>
        <end position="250"/>
    </location>
</feature>